<dbReference type="PROSITE" id="PS50104">
    <property type="entry name" value="TIR"/>
    <property type="match status" value="1"/>
</dbReference>
<name>A0A445FSE6_GLYSO</name>
<dbReference type="AlphaFoldDB" id="A0A445FSE6"/>
<dbReference type="InterPro" id="IPR000157">
    <property type="entry name" value="TIR_dom"/>
</dbReference>
<dbReference type="EMBL" id="QZWG01000018">
    <property type="protein sequence ID" value="RZB51811.1"/>
    <property type="molecule type" value="Genomic_DNA"/>
</dbReference>
<evidence type="ECO:0000256" key="1">
    <source>
        <dbReference type="ARBA" id="ARBA00023027"/>
    </source>
</evidence>
<comment type="caution">
    <text evidence="3">The sequence shown here is derived from an EMBL/GenBank/DDBJ whole genome shotgun (WGS) entry which is preliminary data.</text>
</comment>
<protein>
    <submittedName>
        <fullName evidence="3">TMV resistance protein N</fullName>
    </submittedName>
</protein>
<gene>
    <name evidence="3" type="ORF">D0Y65_048301</name>
</gene>
<dbReference type="FunFam" id="3.40.50.10140:FF:000007">
    <property type="entry name" value="Disease resistance protein (TIR-NBS-LRR class)"/>
    <property type="match status" value="1"/>
</dbReference>
<reference evidence="3 4" key="1">
    <citation type="submission" date="2018-09" db="EMBL/GenBank/DDBJ databases">
        <title>A high-quality reference genome of wild soybean provides a powerful tool to mine soybean genomes.</title>
        <authorList>
            <person name="Xie M."/>
            <person name="Chung C.Y.L."/>
            <person name="Li M.-W."/>
            <person name="Wong F.-L."/>
            <person name="Chan T.-F."/>
            <person name="Lam H.-M."/>
        </authorList>
    </citation>
    <scope>NUCLEOTIDE SEQUENCE [LARGE SCALE GENOMIC DNA]</scope>
    <source>
        <strain evidence="4">cv. W05</strain>
        <tissue evidence="3">Hypocotyl of etiolated seedlings</tissue>
    </source>
</reference>
<dbReference type="PANTHER" id="PTHR32009">
    <property type="entry name" value="TMV RESISTANCE PROTEIN N-LIKE"/>
    <property type="match status" value="1"/>
</dbReference>
<keyword evidence="1" id="KW-0520">NAD</keyword>
<dbReference type="SUPFAM" id="SSF52200">
    <property type="entry name" value="Toll/Interleukin receptor TIR domain"/>
    <property type="match status" value="1"/>
</dbReference>
<dbReference type="InterPro" id="IPR035897">
    <property type="entry name" value="Toll_tir_struct_dom_sf"/>
</dbReference>
<dbReference type="PANTHER" id="PTHR32009:SF155">
    <property type="entry name" value="DISEASE RESISTANCE PROTEIN (TIR-NBS-LRR CLASS)"/>
    <property type="match status" value="1"/>
</dbReference>
<dbReference type="SMART" id="SM00255">
    <property type="entry name" value="TIR"/>
    <property type="match status" value="1"/>
</dbReference>
<evidence type="ECO:0000313" key="3">
    <source>
        <dbReference type="EMBL" id="RZB51811.1"/>
    </source>
</evidence>
<sequence length="171" mass="19616">MASASSFSFIPQETDDVFISFRGEDTRHTFTAHLLAAFYRLKIRTYVDYKLGRGDEISPTLIRAIEESKVSVIVLSKNYATSKWCLEELVKIMECRRTKGQIAIPVFYHVDPSDVRNQTGSYADAFANHEQRFKDNVQKVELWRASLREVANLSGWDCLVNRTESQLVEDA</sequence>
<accession>A0A445FSE6</accession>
<dbReference type="GO" id="GO:0007165">
    <property type="term" value="P:signal transduction"/>
    <property type="evidence" value="ECO:0007669"/>
    <property type="project" value="InterPro"/>
</dbReference>
<dbReference type="Gene3D" id="3.40.50.10140">
    <property type="entry name" value="Toll/interleukin-1 receptor homology (TIR) domain"/>
    <property type="match status" value="1"/>
</dbReference>
<keyword evidence="4" id="KW-1185">Reference proteome</keyword>
<evidence type="ECO:0000313" key="4">
    <source>
        <dbReference type="Proteomes" id="UP000289340"/>
    </source>
</evidence>
<proteinExistence type="predicted"/>
<organism evidence="3 4">
    <name type="scientific">Glycine soja</name>
    <name type="common">Wild soybean</name>
    <dbReference type="NCBI Taxonomy" id="3848"/>
    <lineage>
        <taxon>Eukaryota</taxon>
        <taxon>Viridiplantae</taxon>
        <taxon>Streptophyta</taxon>
        <taxon>Embryophyta</taxon>
        <taxon>Tracheophyta</taxon>
        <taxon>Spermatophyta</taxon>
        <taxon>Magnoliopsida</taxon>
        <taxon>eudicotyledons</taxon>
        <taxon>Gunneridae</taxon>
        <taxon>Pentapetalae</taxon>
        <taxon>rosids</taxon>
        <taxon>fabids</taxon>
        <taxon>Fabales</taxon>
        <taxon>Fabaceae</taxon>
        <taxon>Papilionoideae</taxon>
        <taxon>50 kb inversion clade</taxon>
        <taxon>NPAAA clade</taxon>
        <taxon>indigoferoid/millettioid clade</taxon>
        <taxon>Phaseoleae</taxon>
        <taxon>Glycine</taxon>
        <taxon>Glycine subgen. Soja</taxon>
    </lineage>
</organism>
<feature type="domain" description="TIR" evidence="2">
    <location>
        <begin position="13"/>
        <end position="171"/>
    </location>
</feature>
<evidence type="ECO:0000259" key="2">
    <source>
        <dbReference type="PROSITE" id="PS50104"/>
    </source>
</evidence>
<dbReference type="Pfam" id="PF01582">
    <property type="entry name" value="TIR"/>
    <property type="match status" value="1"/>
</dbReference>
<dbReference type="Proteomes" id="UP000289340">
    <property type="component" value="Chromosome 18"/>
</dbReference>